<keyword evidence="2" id="KW-1185">Reference proteome</keyword>
<protein>
    <recommendedName>
        <fullName evidence="3">DUF4194 domain-containing protein</fullName>
    </recommendedName>
</protein>
<reference evidence="1 2" key="1">
    <citation type="submission" date="2023-07" db="EMBL/GenBank/DDBJ databases">
        <title>Sorghum-associated microbial communities from plants grown in Nebraska, USA.</title>
        <authorList>
            <person name="Schachtman D."/>
        </authorList>
    </citation>
    <scope>NUCLEOTIDE SEQUENCE [LARGE SCALE GENOMIC DNA]</scope>
    <source>
        <strain evidence="1 2">BE240</strain>
    </source>
</reference>
<dbReference type="EMBL" id="JAVDWE010000012">
    <property type="protein sequence ID" value="MDR7096059.1"/>
    <property type="molecule type" value="Genomic_DNA"/>
</dbReference>
<organism evidence="1 2">
    <name type="scientific">Hydrogenophaga laconesensis</name>
    <dbReference type="NCBI Taxonomy" id="1805971"/>
    <lineage>
        <taxon>Bacteria</taxon>
        <taxon>Pseudomonadati</taxon>
        <taxon>Pseudomonadota</taxon>
        <taxon>Betaproteobacteria</taxon>
        <taxon>Burkholderiales</taxon>
        <taxon>Comamonadaceae</taxon>
        <taxon>Hydrogenophaga</taxon>
    </lineage>
</organism>
<evidence type="ECO:0000313" key="2">
    <source>
        <dbReference type="Proteomes" id="UP001265550"/>
    </source>
</evidence>
<sequence>MSLNTYLREQLSLANIPFERFRELVDRLLAYGVVVRDEDRTEQLLYDDARRVERLLVEYFDVAGMVLHHDLNAGYFRLYAPGAVADGVREGDAAPAPSLRAKLSVDFVAAALALRFIYQERLTQGRVDDRGEVFLSFEDLAAAMQSQLKRALPASLGERMALLQELKRHRILRFSPGFSPTDADAVLAIRPLILGVVTNEALAAVVEEEGVDEAALRDAADSATVESDKGVEE</sequence>
<evidence type="ECO:0008006" key="3">
    <source>
        <dbReference type="Google" id="ProtNLM"/>
    </source>
</evidence>
<comment type="caution">
    <text evidence="1">The sequence shown here is derived from an EMBL/GenBank/DDBJ whole genome shotgun (WGS) entry which is preliminary data.</text>
</comment>
<gene>
    <name evidence="1" type="ORF">J2X09_003814</name>
</gene>
<evidence type="ECO:0000313" key="1">
    <source>
        <dbReference type="EMBL" id="MDR7096059.1"/>
    </source>
</evidence>
<dbReference type="InterPro" id="IPR025449">
    <property type="entry name" value="JetB"/>
</dbReference>
<dbReference type="RefSeq" id="WP_204734846.1">
    <property type="nucleotide sequence ID" value="NZ_JAVDWE010000012.1"/>
</dbReference>
<proteinExistence type="predicted"/>
<dbReference type="Pfam" id="PF13835">
    <property type="entry name" value="DUF4194"/>
    <property type="match status" value="1"/>
</dbReference>
<accession>A0ABU1VF06</accession>
<name>A0ABU1VF06_9BURK</name>
<dbReference type="Proteomes" id="UP001265550">
    <property type="component" value="Unassembled WGS sequence"/>
</dbReference>